<organism evidence="1 2">
    <name type="scientific">Lophiostoma macrostomum CBS 122681</name>
    <dbReference type="NCBI Taxonomy" id="1314788"/>
    <lineage>
        <taxon>Eukaryota</taxon>
        <taxon>Fungi</taxon>
        <taxon>Dikarya</taxon>
        <taxon>Ascomycota</taxon>
        <taxon>Pezizomycotina</taxon>
        <taxon>Dothideomycetes</taxon>
        <taxon>Pleosporomycetidae</taxon>
        <taxon>Pleosporales</taxon>
        <taxon>Lophiostomataceae</taxon>
        <taxon>Lophiostoma</taxon>
    </lineage>
</organism>
<dbReference type="EMBL" id="MU004300">
    <property type="protein sequence ID" value="KAF2660342.1"/>
    <property type="molecule type" value="Genomic_DNA"/>
</dbReference>
<accession>A0A6A6TKS3</accession>
<keyword evidence="2" id="KW-1185">Reference proteome</keyword>
<proteinExistence type="predicted"/>
<sequence>MNTSLYHATIDLSPPFDSNYRLPEPVIQFPPDQIPLGPLPNPNLDYHHACAPSHIHAPPTSYTHGKPFQQIKYP</sequence>
<reference evidence="1" key="1">
    <citation type="journal article" date="2020" name="Stud. Mycol.">
        <title>101 Dothideomycetes genomes: a test case for predicting lifestyles and emergence of pathogens.</title>
        <authorList>
            <person name="Haridas S."/>
            <person name="Albert R."/>
            <person name="Binder M."/>
            <person name="Bloem J."/>
            <person name="Labutti K."/>
            <person name="Salamov A."/>
            <person name="Andreopoulos B."/>
            <person name="Baker S."/>
            <person name="Barry K."/>
            <person name="Bills G."/>
            <person name="Bluhm B."/>
            <person name="Cannon C."/>
            <person name="Castanera R."/>
            <person name="Culley D."/>
            <person name="Daum C."/>
            <person name="Ezra D."/>
            <person name="Gonzalez J."/>
            <person name="Henrissat B."/>
            <person name="Kuo A."/>
            <person name="Liang C."/>
            <person name="Lipzen A."/>
            <person name="Lutzoni F."/>
            <person name="Magnuson J."/>
            <person name="Mondo S."/>
            <person name="Nolan M."/>
            <person name="Ohm R."/>
            <person name="Pangilinan J."/>
            <person name="Park H.-J."/>
            <person name="Ramirez L."/>
            <person name="Alfaro M."/>
            <person name="Sun H."/>
            <person name="Tritt A."/>
            <person name="Yoshinaga Y."/>
            <person name="Zwiers L.-H."/>
            <person name="Turgeon B."/>
            <person name="Goodwin S."/>
            <person name="Spatafora J."/>
            <person name="Crous P."/>
            <person name="Grigoriev I."/>
        </authorList>
    </citation>
    <scope>NUCLEOTIDE SEQUENCE</scope>
    <source>
        <strain evidence="1">CBS 122681</strain>
    </source>
</reference>
<protein>
    <submittedName>
        <fullName evidence="1">Uncharacterized protein</fullName>
    </submittedName>
</protein>
<gene>
    <name evidence="1" type="ORF">K491DRAFT_688391</name>
</gene>
<dbReference type="Proteomes" id="UP000799324">
    <property type="component" value="Unassembled WGS sequence"/>
</dbReference>
<name>A0A6A6TKS3_9PLEO</name>
<evidence type="ECO:0000313" key="2">
    <source>
        <dbReference type="Proteomes" id="UP000799324"/>
    </source>
</evidence>
<dbReference type="AlphaFoldDB" id="A0A6A6TKS3"/>
<evidence type="ECO:0000313" key="1">
    <source>
        <dbReference type="EMBL" id="KAF2660342.1"/>
    </source>
</evidence>